<dbReference type="GO" id="GO:0016787">
    <property type="term" value="F:hydrolase activity"/>
    <property type="evidence" value="ECO:0007669"/>
    <property type="project" value="UniProtKB-KW"/>
</dbReference>
<keyword evidence="2" id="KW-0378">Hydrolase</keyword>
<evidence type="ECO:0000259" key="1">
    <source>
        <dbReference type="Pfam" id="PF03372"/>
    </source>
</evidence>
<name>A0A0Q0CDQ3_PSEAP</name>
<evidence type="ECO:0000313" key="2">
    <source>
        <dbReference type="EMBL" id="RMO60987.1"/>
    </source>
</evidence>
<dbReference type="SUPFAM" id="SSF56219">
    <property type="entry name" value="DNase I-like"/>
    <property type="match status" value="1"/>
</dbReference>
<accession>A0A0Q0CDQ3</accession>
<dbReference type="RefSeq" id="WP_057407479.1">
    <property type="nucleotide sequence ID" value="NZ_JBPDUT010000002.1"/>
</dbReference>
<gene>
    <name evidence="2" type="ORF">ALQ37_03448</name>
</gene>
<protein>
    <submittedName>
        <fullName evidence="2">Putative metal-dependent hydrolase</fullName>
    </submittedName>
</protein>
<dbReference type="Proteomes" id="UP000274541">
    <property type="component" value="Unassembled WGS sequence"/>
</dbReference>
<dbReference type="PANTHER" id="PTHR14859">
    <property type="entry name" value="CALCOFLUOR WHITE HYPERSENSITIVE PROTEIN PRECURSOR"/>
    <property type="match status" value="1"/>
</dbReference>
<dbReference type="GO" id="GO:0006506">
    <property type="term" value="P:GPI anchor biosynthetic process"/>
    <property type="evidence" value="ECO:0007669"/>
    <property type="project" value="TreeGrafter"/>
</dbReference>
<dbReference type="InterPro" id="IPR005135">
    <property type="entry name" value="Endo/exonuclease/phosphatase"/>
</dbReference>
<dbReference type="Pfam" id="PF03372">
    <property type="entry name" value="Exo_endo_phos"/>
    <property type="match status" value="1"/>
</dbReference>
<proteinExistence type="predicted"/>
<dbReference type="EMBL" id="RBPX01000292">
    <property type="protein sequence ID" value="RMO60987.1"/>
    <property type="molecule type" value="Genomic_DNA"/>
</dbReference>
<evidence type="ECO:0000313" key="3">
    <source>
        <dbReference type="Proteomes" id="UP000274541"/>
    </source>
</evidence>
<sequence length="261" mass="29365">MTSANPPVGPATPVSASVSLNVLTMNMHMGFGIFNRRFILPELREAVRTVSADIVFLQEVHGEQQSHARKVKDWPTISQYEFLADSMWSDFAYGRNAVYPDGDHGNALLSKYPIIQHENLDISIHGTEQRGLLHCILEVPHAGRVHAVCVHLGLRENHRRQQLKLLNELMARIPEGEPVIVAGDFNDWRRRADASLQGSGLHEVFVERFGAPAKSFPARWPLLCLDRIYVRNATSHRPKVLSSRPWSHLSDHAPLAVELTL</sequence>
<feature type="domain" description="Endonuclease/exonuclease/phosphatase" evidence="1">
    <location>
        <begin position="26"/>
        <end position="252"/>
    </location>
</feature>
<dbReference type="GO" id="GO:0016020">
    <property type="term" value="C:membrane"/>
    <property type="evidence" value="ECO:0007669"/>
    <property type="project" value="GOC"/>
</dbReference>
<dbReference type="Gene3D" id="3.60.10.10">
    <property type="entry name" value="Endonuclease/exonuclease/phosphatase"/>
    <property type="match status" value="1"/>
</dbReference>
<dbReference type="AlphaFoldDB" id="A0A0Q0CDQ3"/>
<organism evidence="2 3">
    <name type="scientific">Pseudomonas syringae pv. aptata</name>
    <dbReference type="NCBI Taxonomy" id="83167"/>
    <lineage>
        <taxon>Bacteria</taxon>
        <taxon>Pseudomonadati</taxon>
        <taxon>Pseudomonadota</taxon>
        <taxon>Gammaproteobacteria</taxon>
        <taxon>Pseudomonadales</taxon>
        <taxon>Pseudomonadaceae</taxon>
        <taxon>Pseudomonas</taxon>
        <taxon>Pseudomonas syringae</taxon>
    </lineage>
</organism>
<dbReference type="InterPro" id="IPR051916">
    <property type="entry name" value="GPI-anchor_lipid_remodeler"/>
</dbReference>
<dbReference type="InterPro" id="IPR036691">
    <property type="entry name" value="Endo/exonu/phosph_ase_sf"/>
</dbReference>
<reference evidence="2 3" key="1">
    <citation type="submission" date="2018-08" db="EMBL/GenBank/DDBJ databases">
        <title>Recombination of ecologically and evolutionarily significant loci maintains genetic cohesion in the Pseudomonas syringae species complex.</title>
        <authorList>
            <person name="Dillon M."/>
            <person name="Thakur S."/>
            <person name="Almeida R.N.D."/>
            <person name="Weir B.S."/>
            <person name="Guttman D.S."/>
        </authorList>
    </citation>
    <scope>NUCLEOTIDE SEQUENCE [LARGE SCALE GENOMIC DNA]</scope>
    <source>
        <strain evidence="2 3">ICMP 4388</strain>
    </source>
</reference>
<comment type="caution">
    <text evidence="2">The sequence shown here is derived from an EMBL/GenBank/DDBJ whole genome shotgun (WGS) entry which is preliminary data.</text>
</comment>
<dbReference type="PANTHER" id="PTHR14859:SF15">
    <property type="entry name" value="ENDONUCLEASE_EXONUCLEASE_PHOSPHATASE DOMAIN-CONTAINING PROTEIN"/>
    <property type="match status" value="1"/>
</dbReference>